<evidence type="ECO:0000313" key="1">
    <source>
        <dbReference type="EMBL" id="GAA0963054.1"/>
    </source>
</evidence>
<evidence type="ECO:0008006" key="3">
    <source>
        <dbReference type="Google" id="ProtNLM"/>
    </source>
</evidence>
<dbReference type="EMBL" id="BAAAHH010000029">
    <property type="protein sequence ID" value="GAA0963054.1"/>
    <property type="molecule type" value="Genomic_DNA"/>
</dbReference>
<comment type="caution">
    <text evidence="1">The sequence shown here is derived from an EMBL/GenBank/DDBJ whole genome shotgun (WGS) entry which is preliminary data.</text>
</comment>
<dbReference type="RefSeq" id="WP_344244186.1">
    <property type="nucleotide sequence ID" value="NZ_BAAAHH010000029.1"/>
</dbReference>
<sequence>MSRKSGTGVPATKRPVIVLAGEDANDRRCLRILLEARCPDMRGRLVEINSPVRLRQATGGTLASRIDKLRRLVQARAARERAEIACAFIHEDLDDADGPGYLETHTRVEKELLRSFPTAHYVLAVEEIEAWLLLFPDALASLVSSWQVPTKYRGKDTGRLTDPKHILMSEVSRTGRRYKESDAPDVLEKAVALDGFPAPLGTNRSWTRLMEDAATCCSSHISKAKKK</sequence>
<accession>A0ABP4C953</accession>
<protein>
    <recommendedName>
        <fullName evidence="3">DUF4276 family protein</fullName>
    </recommendedName>
</protein>
<evidence type="ECO:0000313" key="2">
    <source>
        <dbReference type="Proteomes" id="UP001500665"/>
    </source>
</evidence>
<organism evidence="1 2">
    <name type="scientific">Actinocorallia libanotica</name>
    <dbReference type="NCBI Taxonomy" id="46162"/>
    <lineage>
        <taxon>Bacteria</taxon>
        <taxon>Bacillati</taxon>
        <taxon>Actinomycetota</taxon>
        <taxon>Actinomycetes</taxon>
        <taxon>Streptosporangiales</taxon>
        <taxon>Thermomonosporaceae</taxon>
        <taxon>Actinocorallia</taxon>
    </lineage>
</organism>
<proteinExistence type="predicted"/>
<dbReference type="Proteomes" id="UP001500665">
    <property type="component" value="Unassembled WGS sequence"/>
</dbReference>
<reference evidence="2" key="1">
    <citation type="journal article" date="2019" name="Int. J. Syst. Evol. Microbiol.">
        <title>The Global Catalogue of Microorganisms (GCM) 10K type strain sequencing project: providing services to taxonomists for standard genome sequencing and annotation.</title>
        <authorList>
            <consortium name="The Broad Institute Genomics Platform"/>
            <consortium name="The Broad Institute Genome Sequencing Center for Infectious Disease"/>
            <person name="Wu L."/>
            <person name="Ma J."/>
        </authorList>
    </citation>
    <scope>NUCLEOTIDE SEQUENCE [LARGE SCALE GENOMIC DNA]</scope>
    <source>
        <strain evidence="2">JCM 10696</strain>
    </source>
</reference>
<gene>
    <name evidence="1" type="ORF">GCM10009550_58020</name>
</gene>
<name>A0ABP4C953_9ACTN</name>
<keyword evidence="2" id="KW-1185">Reference proteome</keyword>